<reference evidence="3 4" key="1">
    <citation type="journal article" date="2017" name="Gigascience">
        <title>Draft genome of the honey bee ectoparasitic mite, Tropilaelaps mercedesae, is shaped by the parasitic life history.</title>
        <authorList>
            <person name="Dong X."/>
            <person name="Armstrong S.D."/>
            <person name="Xia D."/>
            <person name="Makepeace B.L."/>
            <person name="Darby A.C."/>
            <person name="Kadowaki T."/>
        </authorList>
    </citation>
    <scope>NUCLEOTIDE SEQUENCE [LARGE SCALE GENOMIC DNA]</scope>
    <source>
        <strain evidence="3">Wuxi-XJTLU</strain>
    </source>
</reference>
<evidence type="ECO:0000259" key="2">
    <source>
        <dbReference type="Pfam" id="PF12938"/>
    </source>
</evidence>
<feature type="compositionally biased region" description="Polar residues" evidence="1">
    <location>
        <begin position="175"/>
        <end position="192"/>
    </location>
</feature>
<name>A0A1V9XYN2_9ACAR</name>
<feature type="compositionally biased region" description="Polar residues" evidence="1">
    <location>
        <begin position="792"/>
        <end position="808"/>
    </location>
</feature>
<dbReference type="OrthoDB" id="5919166at2759"/>
<dbReference type="InParanoid" id="A0A1V9XYN2"/>
<dbReference type="GO" id="GO:0000932">
    <property type="term" value="C:P-body"/>
    <property type="evidence" value="ECO:0007669"/>
    <property type="project" value="TreeGrafter"/>
</dbReference>
<evidence type="ECO:0000313" key="3">
    <source>
        <dbReference type="EMBL" id="OQR78594.1"/>
    </source>
</evidence>
<dbReference type="InterPro" id="IPR026805">
    <property type="entry name" value="GW182_M_dom"/>
</dbReference>
<gene>
    <name evidence="3" type="ORF">BIW11_02702</name>
</gene>
<feature type="region of interest" description="Disordered" evidence="1">
    <location>
        <begin position="404"/>
        <end position="429"/>
    </location>
</feature>
<feature type="compositionally biased region" description="Gly residues" evidence="1">
    <location>
        <begin position="958"/>
        <end position="967"/>
    </location>
</feature>
<dbReference type="InterPro" id="IPR033503">
    <property type="entry name" value="GW182_RRM"/>
</dbReference>
<dbReference type="STRING" id="418985.A0A1V9XYN2"/>
<proteinExistence type="predicted"/>
<feature type="non-terminal residue" evidence="3">
    <location>
        <position position="1157"/>
    </location>
</feature>
<dbReference type="CDD" id="cd12435">
    <property type="entry name" value="RRM_GW182_like"/>
    <property type="match status" value="1"/>
</dbReference>
<dbReference type="PROSITE" id="PS51257">
    <property type="entry name" value="PROKAR_LIPOPROTEIN"/>
    <property type="match status" value="1"/>
</dbReference>
<feature type="domain" description="GW182 middle" evidence="2">
    <location>
        <begin position="639"/>
        <end position="780"/>
    </location>
</feature>
<feature type="compositionally biased region" description="Polar residues" evidence="1">
    <location>
        <begin position="298"/>
        <end position="314"/>
    </location>
</feature>
<dbReference type="PANTHER" id="PTHR13020:SF25">
    <property type="entry name" value="PROTEIN GAWKY"/>
    <property type="match status" value="1"/>
</dbReference>
<dbReference type="Gene3D" id="3.30.70.330">
    <property type="match status" value="1"/>
</dbReference>
<evidence type="ECO:0000313" key="4">
    <source>
        <dbReference type="Proteomes" id="UP000192247"/>
    </source>
</evidence>
<dbReference type="PANTHER" id="PTHR13020">
    <property type="entry name" value="TRINUCLEOTIDE REPEAT-CONTAINING GENE 6"/>
    <property type="match status" value="1"/>
</dbReference>
<dbReference type="InterPro" id="IPR052068">
    <property type="entry name" value="GW182_domain"/>
</dbReference>
<feature type="region of interest" description="Disordered" evidence="1">
    <location>
        <begin position="149"/>
        <end position="208"/>
    </location>
</feature>
<feature type="compositionally biased region" description="Low complexity" evidence="1">
    <location>
        <begin position="985"/>
        <end position="1005"/>
    </location>
</feature>
<comment type="caution">
    <text evidence="3">The sequence shown here is derived from an EMBL/GenBank/DDBJ whole genome shotgun (WGS) entry which is preliminary data.</text>
</comment>
<dbReference type="GO" id="GO:0060213">
    <property type="term" value="P:positive regulation of nuclear-transcribed mRNA poly(A) tail shortening"/>
    <property type="evidence" value="ECO:0007669"/>
    <property type="project" value="TreeGrafter"/>
</dbReference>
<accession>A0A1V9XYN2</accession>
<dbReference type="Pfam" id="PF12938">
    <property type="entry name" value="M_domain"/>
    <property type="match status" value="1"/>
</dbReference>
<feature type="compositionally biased region" description="Low complexity" evidence="1">
    <location>
        <begin position="941"/>
        <end position="957"/>
    </location>
</feature>
<dbReference type="InterPro" id="IPR012677">
    <property type="entry name" value="Nucleotide-bd_a/b_plait_sf"/>
</dbReference>
<feature type="compositionally biased region" description="Gly residues" evidence="1">
    <location>
        <begin position="225"/>
        <end position="241"/>
    </location>
</feature>
<feature type="compositionally biased region" description="Gly residues" evidence="1">
    <location>
        <begin position="67"/>
        <end position="90"/>
    </location>
</feature>
<dbReference type="EMBL" id="MNPL01002040">
    <property type="protein sequence ID" value="OQR78594.1"/>
    <property type="molecule type" value="Genomic_DNA"/>
</dbReference>
<feature type="compositionally biased region" description="Gly residues" evidence="1">
    <location>
        <begin position="326"/>
        <end position="341"/>
    </location>
</feature>
<feature type="region of interest" description="Disordered" evidence="1">
    <location>
        <begin position="572"/>
        <end position="679"/>
    </location>
</feature>
<dbReference type="GO" id="GO:0035278">
    <property type="term" value="P:miRNA-mediated gene silencing by inhibition of translation"/>
    <property type="evidence" value="ECO:0007669"/>
    <property type="project" value="InterPro"/>
</dbReference>
<feature type="compositionally biased region" description="Low complexity" evidence="1">
    <location>
        <begin position="96"/>
        <end position="110"/>
    </location>
</feature>
<dbReference type="GO" id="GO:0005654">
    <property type="term" value="C:nucleoplasm"/>
    <property type="evidence" value="ECO:0007669"/>
    <property type="project" value="TreeGrafter"/>
</dbReference>
<feature type="compositionally biased region" description="Low complexity" evidence="1">
    <location>
        <begin position="647"/>
        <end position="660"/>
    </location>
</feature>
<evidence type="ECO:0000256" key="1">
    <source>
        <dbReference type="SAM" id="MobiDB-lite"/>
    </source>
</evidence>
<dbReference type="InterPro" id="IPR035979">
    <property type="entry name" value="RBD_domain_sf"/>
</dbReference>
<feature type="region of interest" description="Disordered" evidence="1">
    <location>
        <begin position="938"/>
        <end position="970"/>
    </location>
</feature>
<sequence>MHQRHNLLRGGSGGPGGAVGGCLVRILSAPKLGIVTPKLGLLGGGETSTSTSQSSDWGAPGPSTSSGSGGSSWGQPGCGGSGAGASWGGAGEEKQSAGAASWAATAGAHGTSDKAGQTLRGGPISGCPPEQEDLRRVAAFASGWGQVPINQDTAWDAPASPKEAAPVPPLIQPVTPASLQQQPPARSMQSSPMWGIPSPSDTSQMQNAKGTDIWECSIRQKGSKAPGGGASGVSGGSGGQQGPHHPHSQGGWQQQPPQHTPASHIGGTWGEEEVENPNSMWTGVPPPSVAPPGMSGPVGNSSFETIMPTTSQWPPQGPPPDKQWGGPSGQGGPGAHGGHGGASPHQQGPPPPHSQPWTQPGGMPPQHEATASWSGLKEALAHASGAPGGPGGQGVGWTQLKKEWEPTSQSPGGPNDTSQMPPPPGVSYDDRMCVGTAVWASPAMPDKVSHWKDMPTPAAPRLVQLQWGGAGGGGDKPQWQQEYQEWGAKPKMSSGGPPDWSDGQIDTSTWGGPAKQGGKPLTKELISASQHFRVLTSLGYHKDEVENLLRANNMDMDRTLNALRVARYVSIKPKTSGGNPHCPNFPVSQWEPRGPPPPLKPQSQQGPPQQPPQPGPPQAPMRNPLQHPLHPGGSGHPNHQNHGGHEGAPVGQGAGAVQPSGPGGPGGAASGSNTFAPGPSQEALRTLVSRIQTAVHAGYLNPQILNQPLAPPTLSLLYQLLNHIRVINLLETKPEHLIHNPVKHNLQMVQIKQTICSLQNQILAAQAMFLKQQPPPPTGTESRLNQWKLPSPTGSAQGSERESTPGQLNASSQSGSVSVAQASNGSSKWDHAGAGSSASGNSQSNGQESTGLGGPSQSQSTTDSGAGSGMQSSMNNNYNVFDIVAEFEPGKPWKGSWNMKSAEDDPHMTPGSVTRNPLVAPGGLKDNNEPLFNQCDWQNPAASSDSSSSTWSAFGSSGSVGGAGGQGANNSKKWYERMWNNTTPTVNPNNINNGGPGSTGISSSVHPLSGQTGANHISTKNFLVLKNLTAQIDGSTLKTLCMQHGPLQLFHLFLSHGLALIQYQTREEALKAEAALHHCVLSNTTIIAYVPTEAERPPTSSAAPCGWPSFDMGGGMSAMGSMGGGAALWGPPEGVGGSDNTSLNSFLPGDLLSGESI</sequence>
<feature type="region of interest" description="Disordered" evidence="1">
    <location>
        <begin position="985"/>
        <end position="1007"/>
    </location>
</feature>
<feature type="compositionally biased region" description="Pro residues" evidence="1">
    <location>
        <begin position="608"/>
        <end position="619"/>
    </location>
</feature>
<dbReference type="AlphaFoldDB" id="A0A1V9XYN2"/>
<keyword evidence="4" id="KW-1185">Reference proteome</keyword>
<dbReference type="GO" id="GO:0003676">
    <property type="term" value="F:nucleic acid binding"/>
    <property type="evidence" value="ECO:0007669"/>
    <property type="project" value="InterPro"/>
</dbReference>
<feature type="compositionally biased region" description="Polar residues" evidence="1">
    <location>
        <begin position="199"/>
        <end position="208"/>
    </location>
</feature>
<feature type="compositionally biased region" description="Low complexity" evidence="1">
    <location>
        <begin position="809"/>
        <end position="847"/>
    </location>
</feature>
<protein>
    <recommendedName>
        <fullName evidence="2">GW182 middle domain-containing protein</fullName>
    </recommendedName>
</protein>
<feature type="region of interest" description="Disordered" evidence="1">
    <location>
        <begin position="772"/>
        <end position="873"/>
    </location>
</feature>
<feature type="compositionally biased region" description="Low complexity" evidence="1">
    <location>
        <begin position="248"/>
        <end position="257"/>
    </location>
</feature>
<organism evidence="3 4">
    <name type="scientific">Tropilaelaps mercedesae</name>
    <dbReference type="NCBI Taxonomy" id="418985"/>
    <lineage>
        <taxon>Eukaryota</taxon>
        <taxon>Metazoa</taxon>
        <taxon>Ecdysozoa</taxon>
        <taxon>Arthropoda</taxon>
        <taxon>Chelicerata</taxon>
        <taxon>Arachnida</taxon>
        <taxon>Acari</taxon>
        <taxon>Parasitiformes</taxon>
        <taxon>Mesostigmata</taxon>
        <taxon>Gamasina</taxon>
        <taxon>Dermanyssoidea</taxon>
        <taxon>Laelapidae</taxon>
        <taxon>Tropilaelaps</taxon>
    </lineage>
</organism>
<dbReference type="Proteomes" id="UP000192247">
    <property type="component" value="Unassembled WGS sequence"/>
</dbReference>
<feature type="region of interest" description="Disordered" evidence="1">
    <location>
        <begin position="220"/>
        <end position="374"/>
    </location>
</feature>
<feature type="compositionally biased region" description="Polar residues" evidence="1">
    <location>
        <begin position="855"/>
        <end position="873"/>
    </location>
</feature>
<dbReference type="FunCoup" id="A0A1V9XYN2">
    <property type="interactions" value="483"/>
</dbReference>
<feature type="compositionally biased region" description="Low complexity" evidence="1">
    <location>
        <begin position="47"/>
        <end position="66"/>
    </location>
</feature>
<feature type="compositionally biased region" description="Polar residues" evidence="1">
    <location>
        <begin position="406"/>
        <end position="419"/>
    </location>
</feature>
<dbReference type="SUPFAM" id="SSF54928">
    <property type="entry name" value="RNA-binding domain, RBD"/>
    <property type="match status" value="1"/>
</dbReference>
<feature type="region of interest" description="Disordered" evidence="1">
    <location>
        <begin position="44"/>
        <end position="130"/>
    </location>
</feature>